<keyword evidence="1" id="KW-0808">Transferase</keyword>
<dbReference type="OrthoDB" id="5835829at2759"/>
<dbReference type="FunFam" id="3.40.50.2000:FF:000061">
    <property type="entry name" value="UDP-glycosyltransferase 83A1"/>
    <property type="match status" value="1"/>
</dbReference>
<evidence type="ECO:0000313" key="3">
    <source>
        <dbReference type="Proteomes" id="UP000594638"/>
    </source>
</evidence>
<dbReference type="GO" id="GO:0008194">
    <property type="term" value="F:UDP-glycosyltransferase activity"/>
    <property type="evidence" value="ECO:0007669"/>
    <property type="project" value="InterPro"/>
</dbReference>
<name>A0A8S0R0U8_OLEEU</name>
<comment type="caution">
    <text evidence="2">The sequence shown here is derived from an EMBL/GenBank/DDBJ whole genome shotgun (WGS) entry which is preliminary data.</text>
</comment>
<dbReference type="InterPro" id="IPR002213">
    <property type="entry name" value="UDP_glucos_trans"/>
</dbReference>
<evidence type="ECO:0000313" key="2">
    <source>
        <dbReference type="EMBL" id="CAA2972633.1"/>
    </source>
</evidence>
<sequence length="361" mass="41200">MPVMNSETLAWISMGDLATQKIMFHFLINNCILANVADWSICNSTSELEPAAFALIPNCKPIGPLLANYRLGKSSGHFWPQEETCLEWLDQQPSQSVIYVAFGSFTIFNGTQFQELALGLELTNRPFLWVVRRDISTVKSTLPNMPEGFNNRVQNRGLVVSWAPQQKVLSHPSVACFLSHCGWNSTVEGVSNGVPFLCWPYFADQFFNQTYICDHWEVGLELEKDARGIIRKEEIENKLEQLLTDKSYRERALNLQAKTVASATKGCSHKNFNNFVDWIKENDNHSLAECSYSSWICRSSEKLADRDAQEERRGREDHPYGIFFLPASDRVGESNSLRDCLRENLHREDDEEKDEAVAFIE</sequence>
<dbReference type="PANTHER" id="PTHR48045:SF21">
    <property type="entry name" value="UDP-GLYCOSYLTRANSFERASE 83A1"/>
    <property type="match status" value="1"/>
</dbReference>
<gene>
    <name evidence="2" type="ORF">OLEA9_A039774</name>
</gene>
<dbReference type="EMBL" id="CACTIH010002060">
    <property type="protein sequence ID" value="CAA2972633.1"/>
    <property type="molecule type" value="Genomic_DNA"/>
</dbReference>
<dbReference type="PANTHER" id="PTHR48045">
    <property type="entry name" value="UDP-GLYCOSYLTRANSFERASE 72B1"/>
    <property type="match status" value="1"/>
</dbReference>
<dbReference type="Pfam" id="PF00201">
    <property type="entry name" value="UDPGT"/>
    <property type="match status" value="1"/>
</dbReference>
<evidence type="ECO:0000256" key="1">
    <source>
        <dbReference type="ARBA" id="ARBA00022679"/>
    </source>
</evidence>
<keyword evidence="3" id="KW-1185">Reference proteome</keyword>
<dbReference type="Gramene" id="OE9A039774T1">
    <property type="protein sequence ID" value="OE9A039774C1"/>
    <property type="gene ID" value="OE9A039774"/>
</dbReference>
<accession>A0A8S0R0U8</accession>
<dbReference type="AlphaFoldDB" id="A0A8S0R0U8"/>
<reference evidence="2 3" key="1">
    <citation type="submission" date="2019-12" db="EMBL/GenBank/DDBJ databases">
        <authorList>
            <person name="Alioto T."/>
            <person name="Alioto T."/>
            <person name="Gomez Garrido J."/>
        </authorList>
    </citation>
    <scope>NUCLEOTIDE SEQUENCE [LARGE SCALE GENOMIC DNA]</scope>
</reference>
<dbReference type="Proteomes" id="UP000594638">
    <property type="component" value="Unassembled WGS sequence"/>
</dbReference>
<dbReference type="CDD" id="cd03784">
    <property type="entry name" value="GT1_Gtf-like"/>
    <property type="match status" value="1"/>
</dbReference>
<dbReference type="SUPFAM" id="SSF53756">
    <property type="entry name" value="UDP-Glycosyltransferase/glycogen phosphorylase"/>
    <property type="match status" value="1"/>
</dbReference>
<protein>
    <submittedName>
        <fullName evidence="2">UDP-glycosyltransferase 83A1-like</fullName>
    </submittedName>
</protein>
<organism evidence="2 3">
    <name type="scientific">Olea europaea subsp. europaea</name>
    <dbReference type="NCBI Taxonomy" id="158383"/>
    <lineage>
        <taxon>Eukaryota</taxon>
        <taxon>Viridiplantae</taxon>
        <taxon>Streptophyta</taxon>
        <taxon>Embryophyta</taxon>
        <taxon>Tracheophyta</taxon>
        <taxon>Spermatophyta</taxon>
        <taxon>Magnoliopsida</taxon>
        <taxon>eudicotyledons</taxon>
        <taxon>Gunneridae</taxon>
        <taxon>Pentapetalae</taxon>
        <taxon>asterids</taxon>
        <taxon>lamiids</taxon>
        <taxon>Lamiales</taxon>
        <taxon>Oleaceae</taxon>
        <taxon>Oleeae</taxon>
        <taxon>Olea</taxon>
    </lineage>
</organism>
<proteinExistence type="predicted"/>
<dbReference type="Gene3D" id="3.40.50.2000">
    <property type="entry name" value="Glycogen Phosphorylase B"/>
    <property type="match status" value="2"/>
</dbReference>